<feature type="transmembrane region" description="Helical" evidence="7">
    <location>
        <begin position="333"/>
        <end position="355"/>
    </location>
</feature>
<dbReference type="Proteomes" id="UP000434925">
    <property type="component" value="Unassembled WGS sequence"/>
</dbReference>
<evidence type="ECO:0000256" key="1">
    <source>
        <dbReference type="ARBA" id="ARBA00004141"/>
    </source>
</evidence>
<dbReference type="Proteomes" id="UP000182814">
    <property type="component" value="Chromosome I"/>
</dbReference>
<evidence type="ECO:0000313" key="9">
    <source>
        <dbReference type="EMBL" id="KAB0495993.1"/>
    </source>
</evidence>
<sequence>MTTADDTAAKKAFRRLMPLMIVCYFVAYLDRANVGFAALHMSKDIGLTAAAFGLGAGLFFLTYFLFEIPSNLMLARYGARRWIARILFTWGLMSGAMAFVTTDTEFYALRLLLGAAEAGFFPGITYFVTLWFPARYRARVMGTFLCAAPISLSLGGPVSGVLLELDGTLGIPGWRWMFFLEALPAIVLSFVVLRYLTDRPHDATWLSPQEKQALAARLAEDADACPPLPHDSLFRALTSARVLLLGLANFAIVVGAYGVSFFLPRIIKEFGLGDLQTGLISAVPYALAAIAMIWWGKRSDARLERRFHTAAPIVLATLGLTAAALLSDPLARMAAFSCAAIGCWASISPFWSLCFSQIPTKFAAGAIAAINAIANLGGFTGPAIMGFFRDRTGDFTVGLLILAGINLSAVAIVLFINRTRTNHVPAVQPETSLS</sequence>
<evidence type="ECO:0000313" key="10">
    <source>
        <dbReference type="EMBL" id="SDT29160.1"/>
    </source>
</evidence>
<feature type="transmembrane region" description="Helical" evidence="7">
    <location>
        <begin position="82"/>
        <end position="101"/>
    </location>
</feature>
<evidence type="ECO:0000256" key="5">
    <source>
        <dbReference type="ARBA" id="ARBA00022989"/>
    </source>
</evidence>
<feature type="transmembrane region" description="Helical" evidence="7">
    <location>
        <begin position="12"/>
        <end position="29"/>
    </location>
</feature>
<feature type="transmembrane region" description="Helical" evidence="7">
    <location>
        <begin position="307"/>
        <end position="327"/>
    </location>
</feature>
<protein>
    <submittedName>
        <fullName evidence="9">MFS transporter</fullName>
    </submittedName>
    <submittedName>
        <fullName evidence="10">Sugar phosphate permease</fullName>
    </submittedName>
</protein>
<dbReference type="SUPFAM" id="SSF103473">
    <property type="entry name" value="MFS general substrate transporter"/>
    <property type="match status" value="1"/>
</dbReference>
<evidence type="ECO:0000256" key="2">
    <source>
        <dbReference type="ARBA" id="ARBA00022448"/>
    </source>
</evidence>
<dbReference type="InterPro" id="IPR011701">
    <property type="entry name" value="MFS"/>
</dbReference>
<name>A0A0J6HDX7_9PSED</name>
<accession>A0A0J6HDX7</accession>
<gene>
    <name evidence="9" type="ORF">F7R14_30320</name>
    <name evidence="10" type="ORF">SAMN04490191_3806</name>
</gene>
<dbReference type="EMBL" id="LT629746">
    <property type="protein sequence ID" value="SDT29160.1"/>
    <property type="molecule type" value="Genomic_DNA"/>
</dbReference>
<dbReference type="GO" id="GO:0022857">
    <property type="term" value="F:transmembrane transporter activity"/>
    <property type="evidence" value="ECO:0007669"/>
    <property type="project" value="InterPro"/>
</dbReference>
<feature type="transmembrane region" description="Helical" evidence="7">
    <location>
        <begin position="144"/>
        <end position="163"/>
    </location>
</feature>
<reference evidence="11" key="1">
    <citation type="submission" date="2016-10" db="EMBL/GenBank/DDBJ databases">
        <authorList>
            <person name="Varghese N."/>
            <person name="Submissions S."/>
        </authorList>
    </citation>
    <scope>NUCLEOTIDE SEQUENCE [LARGE SCALE GENOMIC DNA]</scope>
    <source>
        <strain evidence="11">BS3782</strain>
    </source>
</reference>
<keyword evidence="4" id="KW-0058">Aromatic hydrocarbons catabolism</keyword>
<comment type="subcellular location">
    <subcellularLocation>
        <location evidence="1">Membrane</location>
        <topology evidence="1">Multi-pass membrane protein</topology>
    </subcellularLocation>
</comment>
<feature type="transmembrane region" description="Helical" evidence="7">
    <location>
        <begin position="175"/>
        <end position="196"/>
    </location>
</feature>
<dbReference type="CDD" id="cd17319">
    <property type="entry name" value="MFS_ExuT_GudP_like"/>
    <property type="match status" value="1"/>
</dbReference>
<keyword evidence="6 7" id="KW-0472">Membrane</keyword>
<dbReference type="PANTHER" id="PTHR43791">
    <property type="entry name" value="PERMEASE-RELATED"/>
    <property type="match status" value="1"/>
</dbReference>
<dbReference type="InterPro" id="IPR036259">
    <property type="entry name" value="MFS_trans_sf"/>
</dbReference>
<dbReference type="PATRIC" id="fig|163011.3.peg.1293"/>
<dbReference type="InterPro" id="IPR020846">
    <property type="entry name" value="MFS_dom"/>
</dbReference>
<keyword evidence="11" id="KW-1185">Reference proteome</keyword>
<evidence type="ECO:0000259" key="8">
    <source>
        <dbReference type="PROSITE" id="PS50850"/>
    </source>
</evidence>
<dbReference type="GO" id="GO:0016020">
    <property type="term" value="C:membrane"/>
    <property type="evidence" value="ECO:0007669"/>
    <property type="project" value="UniProtKB-SubCell"/>
</dbReference>
<dbReference type="RefSeq" id="WP_048392980.1">
    <property type="nucleotide sequence ID" value="NZ_JYLB01000001.1"/>
</dbReference>
<evidence type="ECO:0000313" key="12">
    <source>
        <dbReference type="Proteomes" id="UP000434925"/>
    </source>
</evidence>
<feature type="transmembrane region" description="Helical" evidence="7">
    <location>
        <begin position="107"/>
        <end position="132"/>
    </location>
</feature>
<feature type="domain" description="Major facilitator superfamily (MFS) profile" evidence="8">
    <location>
        <begin position="16"/>
        <end position="421"/>
    </location>
</feature>
<evidence type="ECO:0000313" key="11">
    <source>
        <dbReference type="Proteomes" id="UP000182814"/>
    </source>
</evidence>
<keyword evidence="2" id="KW-0813">Transport</keyword>
<keyword evidence="3 7" id="KW-0812">Transmembrane</keyword>
<feature type="transmembrane region" description="Helical" evidence="7">
    <location>
        <begin position="242"/>
        <end position="263"/>
    </location>
</feature>
<organism evidence="10 11">
    <name type="scientific">Pseudomonas lini</name>
    <dbReference type="NCBI Taxonomy" id="163011"/>
    <lineage>
        <taxon>Bacteria</taxon>
        <taxon>Pseudomonadati</taxon>
        <taxon>Pseudomonadota</taxon>
        <taxon>Gammaproteobacteria</taxon>
        <taxon>Pseudomonadales</taxon>
        <taxon>Pseudomonadaceae</taxon>
        <taxon>Pseudomonas</taxon>
    </lineage>
</organism>
<dbReference type="FunFam" id="1.20.1250.20:FF:000018">
    <property type="entry name" value="MFS transporter permease"/>
    <property type="match status" value="1"/>
</dbReference>
<evidence type="ECO:0000256" key="3">
    <source>
        <dbReference type="ARBA" id="ARBA00022692"/>
    </source>
</evidence>
<evidence type="ECO:0000256" key="6">
    <source>
        <dbReference type="ARBA" id="ARBA00023136"/>
    </source>
</evidence>
<evidence type="ECO:0000256" key="7">
    <source>
        <dbReference type="SAM" id="Phobius"/>
    </source>
</evidence>
<reference evidence="10" key="2">
    <citation type="submission" date="2016-10" db="EMBL/GenBank/DDBJ databases">
        <authorList>
            <person name="de Groot N.N."/>
        </authorList>
    </citation>
    <scope>NUCLEOTIDE SEQUENCE [LARGE SCALE GENOMIC DNA]</scope>
    <source>
        <strain evidence="10">BS3782</strain>
    </source>
</reference>
<dbReference type="PROSITE" id="PS50850">
    <property type="entry name" value="MFS"/>
    <property type="match status" value="1"/>
</dbReference>
<keyword evidence="5 7" id="KW-1133">Transmembrane helix</keyword>
<dbReference type="EMBL" id="VZPO01000018">
    <property type="protein sequence ID" value="KAB0495993.1"/>
    <property type="molecule type" value="Genomic_DNA"/>
</dbReference>
<proteinExistence type="predicted"/>
<feature type="transmembrane region" description="Helical" evidence="7">
    <location>
        <begin position="275"/>
        <end position="295"/>
    </location>
</feature>
<dbReference type="Pfam" id="PF07690">
    <property type="entry name" value="MFS_1"/>
    <property type="match status" value="1"/>
</dbReference>
<evidence type="ECO:0000256" key="4">
    <source>
        <dbReference type="ARBA" id="ARBA00022797"/>
    </source>
</evidence>
<feature type="transmembrane region" description="Helical" evidence="7">
    <location>
        <begin position="49"/>
        <end position="70"/>
    </location>
</feature>
<reference evidence="9 12" key="3">
    <citation type="submission" date="2019-09" db="EMBL/GenBank/DDBJ databases">
        <title>Draft genome sequences of 48 bacterial type strains from the CCUG.</title>
        <authorList>
            <person name="Tunovic T."/>
            <person name="Pineiro-Iglesias B."/>
            <person name="Unosson C."/>
            <person name="Inganas E."/>
            <person name="Ohlen M."/>
            <person name="Cardew S."/>
            <person name="Jensie-Markopoulos S."/>
            <person name="Salva-Serra F."/>
            <person name="Jaen-Luchoro D."/>
            <person name="Karlsson R."/>
            <person name="Svensson-Stadler L."/>
            <person name="Chun J."/>
            <person name="Moore E."/>
        </authorList>
    </citation>
    <scope>NUCLEOTIDE SEQUENCE [LARGE SCALE GENOMIC DNA]</scope>
    <source>
        <strain evidence="9 12">CCUG 51522</strain>
    </source>
</reference>
<dbReference type="Gene3D" id="1.20.1250.20">
    <property type="entry name" value="MFS general substrate transporter like domains"/>
    <property type="match status" value="2"/>
</dbReference>
<feature type="transmembrane region" description="Helical" evidence="7">
    <location>
        <begin position="397"/>
        <end position="416"/>
    </location>
</feature>
<dbReference type="PANTHER" id="PTHR43791:SF36">
    <property type="entry name" value="TRANSPORTER, PUTATIVE (AFU_ORTHOLOGUE AFUA_6G08340)-RELATED"/>
    <property type="match status" value="1"/>
</dbReference>
<feature type="transmembrane region" description="Helical" evidence="7">
    <location>
        <begin position="362"/>
        <end position="385"/>
    </location>
</feature>
<dbReference type="AlphaFoldDB" id="A0A0J6HDX7"/>